<reference evidence="4" key="1">
    <citation type="submission" date="2009-11" db="EMBL/GenBank/DDBJ databases">
        <authorList>
            <consortium name="US DOE Joint Genome Institute (JGI-PGF)"/>
            <person name="Ottilar R."/>
            <person name="Schmutz J."/>
            <person name="Salamov A."/>
            <person name="Cheng J.F."/>
            <person name="Lucas S."/>
            <person name="Pitluck S."/>
            <person name="Gundlach H."/>
            <person name="Guo Y."/>
            <person name="Haberer G."/>
            <person name="Nasrallah J."/>
            <person name="Mayer K.F.X."/>
            <person name="van de Peer Y."/>
            <person name="Weigel D."/>
            <person name="Grigoriev I.V."/>
        </authorList>
    </citation>
    <scope>NUCLEOTIDE SEQUENCE</scope>
    <source>
        <strain evidence="4">Nigerian</strain>
    </source>
</reference>
<name>A0A1B8Y8M8_XENTR</name>
<evidence type="ECO:0000313" key="6">
    <source>
        <dbReference type="Proteomes" id="UP000008143"/>
    </source>
</evidence>
<dbReference type="InterPro" id="IPR036048">
    <property type="entry name" value="Interleukin_8-like_sf"/>
</dbReference>
<reference evidence="5" key="4">
    <citation type="submission" date="2021-03" db="UniProtKB">
        <authorList>
            <consortium name="Ensembl"/>
        </authorList>
    </citation>
    <scope>IDENTIFICATION</scope>
</reference>
<dbReference type="OrthoDB" id="9948647at2759"/>
<dbReference type="GO" id="GO:0005615">
    <property type="term" value="C:extracellular space"/>
    <property type="evidence" value="ECO:0007669"/>
    <property type="project" value="UniProtKB-KW"/>
</dbReference>
<dbReference type="RefSeq" id="XP_004911177.1">
    <property type="nucleotide sequence ID" value="XM_004911120.3"/>
</dbReference>
<protein>
    <submittedName>
        <fullName evidence="5 7">Interleukin-8</fullName>
    </submittedName>
</protein>
<evidence type="ECO:0000256" key="1">
    <source>
        <dbReference type="ARBA" id="ARBA00022514"/>
    </source>
</evidence>
<dbReference type="Proteomes" id="UP000008143">
    <property type="component" value="Chromosome 1"/>
</dbReference>
<gene>
    <name evidence="8" type="primary">cxcl8b</name>
    <name evidence="8" type="synonym">cxc8b.1</name>
    <name evidence="8" type="synonym">cxcl8b.1</name>
    <name evidence="5 7" type="synonym">LOC101730379</name>
    <name evidence="4" type="ORF">XENTR_v90029246mg</name>
</gene>
<dbReference type="Pfam" id="PF00048">
    <property type="entry name" value="IL8"/>
    <property type="match status" value="1"/>
</dbReference>
<dbReference type="GO" id="GO:0006955">
    <property type="term" value="P:immune response"/>
    <property type="evidence" value="ECO:0007669"/>
    <property type="project" value="InterPro"/>
</dbReference>
<dbReference type="AlphaFoldDB" id="A0A1B8Y8M8"/>
<evidence type="ECO:0000313" key="8">
    <source>
        <dbReference type="Xenbase" id="XB-GENE-23659673"/>
    </source>
</evidence>
<dbReference type="KEGG" id="xtr:101730379"/>
<organism evidence="4">
    <name type="scientific">Xenopus tropicalis</name>
    <name type="common">Western clawed frog</name>
    <name type="synonym">Silurana tropicalis</name>
    <dbReference type="NCBI Taxonomy" id="8364"/>
    <lineage>
        <taxon>Eukaryota</taxon>
        <taxon>Metazoa</taxon>
        <taxon>Chordata</taxon>
        <taxon>Craniata</taxon>
        <taxon>Vertebrata</taxon>
        <taxon>Euteleostomi</taxon>
        <taxon>Amphibia</taxon>
        <taxon>Batrachia</taxon>
        <taxon>Anura</taxon>
        <taxon>Pipoidea</taxon>
        <taxon>Pipidae</taxon>
        <taxon>Xenopodinae</taxon>
        <taxon>Xenopus</taxon>
        <taxon>Silurana</taxon>
    </lineage>
</organism>
<dbReference type="SUPFAM" id="SSF54117">
    <property type="entry name" value="Interleukin 8-like chemokines"/>
    <property type="match status" value="1"/>
</dbReference>
<dbReference type="InterPro" id="IPR039809">
    <property type="entry name" value="Chemokine_b/g/d"/>
</dbReference>
<keyword evidence="1" id="KW-0202">Cytokine</keyword>
<dbReference type="SMART" id="SM00199">
    <property type="entry name" value="SCY"/>
    <property type="match status" value="1"/>
</dbReference>
<accession>A0A1B8Y8M8</accession>
<dbReference type="PRINTS" id="PR00436">
    <property type="entry name" value="INTERLEUKIN8"/>
</dbReference>
<dbReference type="PANTHER" id="PTHR12015">
    <property type="entry name" value="SMALL INDUCIBLE CYTOKINE A"/>
    <property type="match status" value="1"/>
</dbReference>
<keyword evidence="6" id="KW-1185">Reference proteome</keyword>
<dbReference type="Xenbase" id="XB-GENE-23659673">
    <property type="gene designation" value="cxcl8b"/>
</dbReference>
<dbReference type="CTD" id="101730379"/>
<reference evidence="7" key="5">
    <citation type="submission" date="2025-04" db="UniProtKB">
        <authorList>
            <consortium name="RefSeq"/>
        </authorList>
    </citation>
    <scope>IDENTIFICATION</scope>
    <source>
        <strain evidence="7">Nigerian</strain>
        <tissue evidence="7">Liver and blood</tissue>
    </source>
</reference>
<evidence type="ECO:0000259" key="3">
    <source>
        <dbReference type="SMART" id="SM00199"/>
    </source>
</evidence>
<dbReference type="Ensembl" id="ENSXETT00000118355">
    <property type="protein sequence ID" value="ENSXETP00000102044"/>
    <property type="gene ID" value="ENSXETG00000041586"/>
</dbReference>
<sequence>MSAKIIVTCLALCLLYSTLTQGMTLSGTGLLNCKCLNTIRQFIHPRYRQQEVINYDCENVEVIITLTTGISVCVDPSQPWVQRIINKKISEREQK</sequence>
<evidence type="ECO:0000313" key="7">
    <source>
        <dbReference type="RefSeq" id="XP_004911177.1"/>
    </source>
</evidence>
<evidence type="ECO:0000313" key="5">
    <source>
        <dbReference type="Ensembl" id="ENSXETP00000102044"/>
    </source>
</evidence>
<reference evidence="4 5" key="2">
    <citation type="journal article" date="2010" name="Science">
        <title>The genome of the Western clawed frog Xenopus tropicalis.</title>
        <authorList>
            <person name="Hellsten U."/>
            <person name="Harland R.M."/>
            <person name="Gilchrist M.J."/>
            <person name="Hendrix D."/>
            <person name="Jurka J."/>
            <person name="Kapitonov V."/>
            <person name="Ovcharenko I."/>
            <person name="Putnam N.H."/>
            <person name="Shu S."/>
            <person name="Taher L."/>
            <person name="Blitz I.L."/>
            <person name="Blumberg B."/>
            <person name="Dichmann D.S."/>
            <person name="Dubchak I."/>
            <person name="Amaya E."/>
            <person name="Detter J.C."/>
            <person name="Fletcher R."/>
            <person name="Gerhard D.S."/>
            <person name="Goodstein D."/>
            <person name="Graves T."/>
            <person name="Grigoriev I.V."/>
            <person name="Grimwood J."/>
            <person name="Kawashima T."/>
            <person name="Lindquist E."/>
            <person name="Lucas S.M."/>
            <person name="Mead P.E."/>
            <person name="Mitros T."/>
            <person name="Ogino H."/>
            <person name="Ohta Y."/>
            <person name="Poliakov A.V."/>
            <person name="Pollet N."/>
            <person name="Robert J."/>
            <person name="Salamov A."/>
            <person name="Sater A.K."/>
            <person name="Schmutz J."/>
            <person name="Terry A."/>
            <person name="Vize P.D."/>
            <person name="Warren W.C."/>
            <person name="Wells D."/>
            <person name="Wills A."/>
            <person name="Wilson R.K."/>
            <person name="Zimmerman L.B."/>
            <person name="Zorn A.M."/>
            <person name="Grainger R."/>
            <person name="Grammer T."/>
            <person name="Khokha M.K."/>
            <person name="Richardson P.M."/>
            <person name="Rokhsar D.S."/>
        </authorList>
    </citation>
    <scope>NUCLEOTIDE SEQUENCE [LARGE SCALE GENOMIC DNA]</scope>
    <source>
        <strain evidence="4 5">Nigerian</strain>
    </source>
</reference>
<proteinExistence type="predicted"/>
<dbReference type="AGR" id="Xenbase:XB-GENE-23659673"/>
<dbReference type="GeneID" id="101730379"/>
<evidence type="ECO:0000256" key="2">
    <source>
        <dbReference type="SAM" id="SignalP"/>
    </source>
</evidence>
<dbReference type="PANTHER" id="PTHR12015:SF198">
    <property type="entry name" value="PLATELET BASIC PROTEIN"/>
    <property type="match status" value="1"/>
</dbReference>
<keyword evidence="2" id="KW-0732">Signal</keyword>
<dbReference type="OMA" id="NYECESV"/>
<feature type="chain" id="PRO_5044555962" evidence="2">
    <location>
        <begin position="23"/>
        <end position="95"/>
    </location>
</feature>
<dbReference type="GO" id="GO:0008009">
    <property type="term" value="F:chemokine activity"/>
    <property type="evidence" value="ECO:0007669"/>
    <property type="project" value="InterPro"/>
</dbReference>
<feature type="signal peptide" evidence="2">
    <location>
        <begin position="1"/>
        <end position="22"/>
    </location>
</feature>
<dbReference type="InterPro" id="IPR001811">
    <property type="entry name" value="Chemokine_IL8-like_dom"/>
</dbReference>
<reference evidence="4" key="3">
    <citation type="submission" date="2016-05" db="EMBL/GenBank/DDBJ databases">
        <title>WGS assembly of Xenopus tropicalis.</title>
        <authorList>
            <person name="Sessions A."/>
            <person name="Jenkins J."/>
            <person name="Mitros T."/>
            <person name="Lyons J.T."/>
            <person name="Dichmann D.S."/>
            <person name="Robert J."/>
            <person name="Harland R.M."/>
            <person name="Rokhsar D.S."/>
        </authorList>
    </citation>
    <scope>NUCLEOTIDE SEQUENCE</scope>
    <source>
        <strain evidence="4">Nigerian</strain>
    </source>
</reference>
<evidence type="ECO:0000313" key="4">
    <source>
        <dbReference type="EMBL" id="OCA19328.1"/>
    </source>
</evidence>
<dbReference type="EMBL" id="KV460381">
    <property type="protein sequence ID" value="OCA19328.1"/>
    <property type="molecule type" value="Genomic_DNA"/>
</dbReference>
<dbReference type="Gene3D" id="2.40.50.40">
    <property type="match status" value="1"/>
</dbReference>
<feature type="domain" description="Chemokine interleukin-8-like" evidence="3">
    <location>
        <begin position="30"/>
        <end position="88"/>
    </location>
</feature>